<dbReference type="PANTHER" id="PTHR10697:SF1">
    <property type="entry name" value="MAMMALIAN EPENDYMIN-RELATED PROTEIN 1"/>
    <property type="match status" value="1"/>
</dbReference>
<dbReference type="AlphaFoldDB" id="A0AAV4IE00"/>
<proteinExistence type="predicted"/>
<dbReference type="GO" id="GO:0005509">
    <property type="term" value="F:calcium ion binding"/>
    <property type="evidence" value="ECO:0007669"/>
    <property type="project" value="InterPro"/>
</dbReference>
<evidence type="ECO:0000313" key="2">
    <source>
        <dbReference type="Proteomes" id="UP000762676"/>
    </source>
</evidence>
<name>A0AAV4IE00_9GAST</name>
<dbReference type="GO" id="GO:0005576">
    <property type="term" value="C:extracellular region"/>
    <property type="evidence" value="ECO:0007669"/>
    <property type="project" value="InterPro"/>
</dbReference>
<reference evidence="1 2" key="1">
    <citation type="journal article" date="2021" name="Elife">
        <title>Chloroplast acquisition without the gene transfer in kleptoplastic sea slugs, Plakobranchus ocellatus.</title>
        <authorList>
            <person name="Maeda T."/>
            <person name="Takahashi S."/>
            <person name="Yoshida T."/>
            <person name="Shimamura S."/>
            <person name="Takaki Y."/>
            <person name="Nagai Y."/>
            <person name="Toyoda A."/>
            <person name="Suzuki Y."/>
            <person name="Arimoto A."/>
            <person name="Ishii H."/>
            <person name="Satoh N."/>
            <person name="Nishiyama T."/>
            <person name="Hasebe M."/>
            <person name="Maruyama T."/>
            <person name="Minagawa J."/>
            <person name="Obokata J."/>
            <person name="Shigenobu S."/>
        </authorList>
    </citation>
    <scope>NUCLEOTIDE SEQUENCE [LARGE SCALE GENOMIC DNA]</scope>
</reference>
<comment type="caution">
    <text evidence="1">The sequence shown here is derived from an EMBL/GenBank/DDBJ whole genome shotgun (WGS) entry which is preliminary data.</text>
</comment>
<keyword evidence="2" id="KW-1185">Reference proteome</keyword>
<evidence type="ECO:0000313" key="1">
    <source>
        <dbReference type="EMBL" id="GFS08851.1"/>
    </source>
</evidence>
<dbReference type="PRINTS" id="PR00317">
    <property type="entry name" value="EPENDYMIN"/>
</dbReference>
<dbReference type="GO" id="GO:0007160">
    <property type="term" value="P:cell-matrix adhesion"/>
    <property type="evidence" value="ECO:0007669"/>
    <property type="project" value="InterPro"/>
</dbReference>
<protein>
    <submittedName>
        <fullName evidence="1">Mammalian ependymin-related protein 1</fullName>
    </submittedName>
</protein>
<organism evidence="1 2">
    <name type="scientific">Elysia marginata</name>
    <dbReference type="NCBI Taxonomy" id="1093978"/>
    <lineage>
        <taxon>Eukaryota</taxon>
        <taxon>Metazoa</taxon>
        <taxon>Spiralia</taxon>
        <taxon>Lophotrochozoa</taxon>
        <taxon>Mollusca</taxon>
        <taxon>Gastropoda</taxon>
        <taxon>Heterobranchia</taxon>
        <taxon>Euthyneura</taxon>
        <taxon>Panpulmonata</taxon>
        <taxon>Sacoglossa</taxon>
        <taxon>Placobranchoidea</taxon>
        <taxon>Plakobranchidae</taxon>
        <taxon>Elysia</taxon>
    </lineage>
</organism>
<accession>A0AAV4IE00</accession>
<dbReference type="InterPro" id="IPR001299">
    <property type="entry name" value="Ependymin"/>
</dbReference>
<gene>
    <name evidence="1" type="ORF">ElyMa_003023000</name>
</gene>
<dbReference type="GO" id="GO:0005764">
    <property type="term" value="C:lysosome"/>
    <property type="evidence" value="ECO:0007669"/>
    <property type="project" value="TreeGrafter"/>
</dbReference>
<sequence length="297" mass="33630">MVRGFIAYDETQRRIRVIEEQREQKEDSAYEYLVIYEQNLEYRVDLHTRKCNTTQPRERFRPIGVPPEAKFMFEGVIGAAGVAGETVTVAGFAGQFEGNDYEVTVTYPNCFPVTHGFKGKDGHQDLTTLVVSVCMSSFQFDKERGFMVLGKMAYDEDNRRISEFEDETINKTRAYYFKVKLYNENKEYTLDLKTRKCNITAPRSPWHPYGVPPDAQFRAEAVVGAAGVPGESVTVADFAHQTTDGGFGFAVTEPSCFPVGHAFFSKDRGLEITNFYDLQNGIKDPEAFTIPKECMSL</sequence>
<dbReference type="Proteomes" id="UP000762676">
    <property type="component" value="Unassembled WGS sequence"/>
</dbReference>
<dbReference type="EMBL" id="BMAT01006249">
    <property type="protein sequence ID" value="GFS08851.1"/>
    <property type="molecule type" value="Genomic_DNA"/>
</dbReference>
<dbReference type="PANTHER" id="PTHR10697">
    <property type="entry name" value="MAMMALIAN EPENDYMIN-RELATED PROTEIN 1"/>
    <property type="match status" value="1"/>
</dbReference>
<dbReference type="Pfam" id="PF00811">
    <property type="entry name" value="Ependymin"/>
    <property type="match status" value="2"/>
</dbReference>